<sequence>MARNVVCSVFRKAVTVSEWTVRINGVDQVSVKPGNSVEIGRKPLRPLAADGAQRLDVTDQTKSMSKRHALFTVNENGSASVRDLGSTNGSYVVRDNGDLLRLPPNADFLLPVSPMRMQFGDVPADFIRIDEPSLSEQKPIPDLFGYAASDAPQEPDAADMSVDDILDLRAGEPTAMFSASSVKHKVDELEIGSLNIVQLNQKPEEPALPRDLFADAEAKQQEEEEQRKAKEAMDAVALPEPVEPEPKSALRPGIRISGLVPVDAIAHPAHVQPHVVPSVEPAQTEPSTAPVEQTEPEHAEPEAPAAQKDPTAQEPSQQSPIADAGAASAATAFAGQPTDQSQTTDASQSDAAAAESTESEPVNDAGQTATEPVESAAGQQTEAEQPEPQNTNPALVFEPIKDTANENADGTVIASGEPDSADTSETANAATATNDADMDANGGYKPAFEPGSVFDRVAKGELKAQEPVVEVAGLSSNDAKTTQDFSLQFEIARHPELLAFLAMNPYLYDDMYAWLAARGEADIDEALAHNKGYQEYREAVGK</sequence>
<dbReference type="InterPro" id="IPR057893">
    <property type="entry name" value="LRV_2"/>
</dbReference>
<dbReference type="InterPro" id="IPR008984">
    <property type="entry name" value="SMAD_FHA_dom_sf"/>
</dbReference>
<dbReference type="EMBL" id="PEBJ01000001">
    <property type="protein sequence ID" value="PJM78174.1"/>
    <property type="molecule type" value="Genomic_DNA"/>
</dbReference>
<feature type="region of interest" description="Disordered" evidence="2">
    <location>
        <begin position="217"/>
        <end position="250"/>
    </location>
</feature>
<feature type="compositionally biased region" description="Low complexity" evidence="2">
    <location>
        <begin position="322"/>
        <end position="360"/>
    </location>
</feature>
<reference evidence="5" key="1">
    <citation type="submission" date="2017-10" db="EMBL/GenBank/DDBJ databases">
        <title>Draft genome sequences of strains TRE 1, TRE 9, TRE H and TRI 7, isolated from tamarins, belonging to four potential novel Bifidobacterium species.</title>
        <authorList>
            <person name="Mattarelli P."/>
            <person name="Modesto M."/>
            <person name="Puglisi E."/>
            <person name="Morelli L."/>
            <person name="Bonetti A."/>
            <person name="Spezio C."/>
            <person name="Sandri C."/>
        </authorList>
    </citation>
    <scope>NUCLEOTIDE SEQUENCE [LARGE SCALE GENOMIC DNA]</scope>
    <source>
        <strain evidence="5">TREH</strain>
    </source>
</reference>
<comment type="caution">
    <text evidence="4">The sequence shown here is derived from an EMBL/GenBank/DDBJ whole genome shotgun (WGS) entry which is preliminary data.</text>
</comment>
<accession>A0A2M9HMX3</accession>
<dbReference type="Gene3D" id="2.60.200.20">
    <property type="match status" value="1"/>
</dbReference>
<name>A0A2M9HMX3_9BIFI</name>
<keyword evidence="1" id="KW-0597">Phosphoprotein</keyword>
<feature type="region of interest" description="Disordered" evidence="2">
    <location>
        <begin position="280"/>
        <end position="393"/>
    </location>
</feature>
<keyword evidence="5" id="KW-1185">Reference proteome</keyword>
<evidence type="ECO:0000259" key="3">
    <source>
        <dbReference type="PROSITE" id="PS50006"/>
    </source>
</evidence>
<dbReference type="Pfam" id="PF25591">
    <property type="entry name" value="LRV_2"/>
    <property type="match status" value="1"/>
</dbReference>
<feature type="compositionally biased region" description="Polar residues" evidence="2">
    <location>
        <begin position="377"/>
        <end position="393"/>
    </location>
</feature>
<dbReference type="Proteomes" id="UP000229239">
    <property type="component" value="Unassembled WGS sequence"/>
</dbReference>
<dbReference type="SMART" id="SM00240">
    <property type="entry name" value="FHA"/>
    <property type="match status" value="1"/>
</dbReference>
<dbReference type="OrthoDB" id="3240300at2"/>
<dbReference type="AlphaFoldDB" id="A0A2M9HMX3"/>
<evidence type="ECO:0000313" key="4">
    <source>
        <dbReference type="EMBL" id="PJM78174.1"/>
    </source>
</evidence>
<gene>
    <name evidence="4" type="ORF">CSQ86_01885</name>
</gene>
<evidence type="ECO:0000256" key="1">
    <source>
        <dbReference type="ARBA" id="ARBA00022553"/>
    </source>
</evidence>
<evidence type="ECO:0000256" key="2">
    <source>
        <dbReference type="SAM" id="MobiDB-lite"/>
    </source>
</evidence>
<dbReference type="Pfam" id="PF00498">
    <property type="entry name" value="FHA"/>
    <property type="match status" value="1"/>
</dbReference>
<dbReference type="SUPFAM" id="SSF49879">
    <property type="entry name" value="SMAD/FHA domain"/>
    <property type="match status" value="1"/>
</dbReference>
<evidence type="ECO:0000313" key="5">
    <source>
        <dbReference type="Proteomes" id="UP000229239"/>
    </source>
</evidence>
<dbReference type="InterPro" id="IPR000253">
    <property type="entry name" value="FHA_dom"/>
</dbReference>
<feature type="compositionally biased region" description="Basic and acidic residues" evidence="2">
    <location>
        <begin position="217"/>
        <end position="233"/>
    </location>
</feature>
<protein>
    <recommendedName>
        <fullName evidence="3">FHA domain-containing protein</fullName>
    </recommendedName>
</protein>
<proteinExistence type="predicted"/>
<feature type="region of interest" description="Disordered" evidence="2">
    <location>
        <begin position="410"/>
        <end position="443"/>
    </location>
</feature>
<dbReference type="PROSITE" id="PS50006">
    <property type="entry name" value="FHA_DOMAIN"/>
    <property type="match status" value="1"/>
</dbReference>
<feature type="domain" description="FHA" evidence="3">
    <location>
        <begin position="37"/>
        <end position="92"/>
    </location>
</feature>
<organism evidence="4 5">
    <name type="scientific">Bifidobacterium felsineum</name>
    <dbReference type="NCBI Taxonomy" id="2045440"/>
    <lineage>
        <taxon>Bacteria</taxon>
        <taxon>Bacillati</taxon>
        <taxon>Actinomycetota</taxon>
        <taxon>Actinomycetes</taxon>
        <taxon>Bifidobacteriales</taxon>
        <taxon>Bifidobacteriaceae</taxon>
        <taxon>Bifidobacterium</taxon>
    </lineage>
</organism>
<feature type="compositionally biased region" description="Low complexity" evidence="2">
    <location>
        <begin position="421"/>
        <end position="441"/>
    </location>
</feature>